<protein>
    <submittedName>
        <fullName evidence="3">Glutamine-rich protein 2-like</fullName>
    </submittedName>
</protein>
<reference evidence="4" key="1">
    <citation type="journal article" date="2006" name="Science">
        <title>Ancient noncoding elements conserved in the human genome.</title>
        <authorList>
            <person name="Venkatesh B."/>
            <person name="Kirkness E.F."/>
            <person name="Loh Y.H."/>
            <person name="Halpern A.L."/>
            <person name="Lee A.P."/>
            <person name="Johnson J."/>
            <person name="Dandona N."/>
            <person name="Viswanathan L.D."/>
            <person name="Tay A."/>
            <person name="Venter J.C."/>
            <person name="Strausberg R.L."/>
            <person name="Brenner S."/>
        </authorList>
    </citation>
    <scope>NUCLEOTIDE SEQUENCE [LARGE SCALE GENOMIC DNA]</scope>
</reference>
<accession>A0A4W3GBU9</accession>
<sequence>MLTQRVADIEKNLGNVDVMNLKAMLKEYRQQKERELKEKHQKYRIEMGKKQGRARDQKGGQERESERAGRRARGKAGAQEGREGEESEDEDEEGETDRMRDDILDGKSTDDVKTQIAHLRVTVKHIADELNGLRKMQEQETASGAVLQQQMDKLGPVLEKIMGSSCALLGMSLGFETDGTCPVCSLDVSKDASNLCQRFQALQETVNSIMDNQGDGVQDLGLRSRVQNSILELYGECEKLNQMAGQLLEDDQQQQKKIEHLFETVGRLEERKVDRDEGSTETRVSRAQFDAVTDQMNRMIQGLLHKICSQEKDWGKILEKLSSEMERKLDRIELDPLKKQLENRWKSIHRQLQRRGTDSEAAAGLKRQLINHFHCLSCDRPLDLKSQCATSPTSMPIPVTPGQCYRSQRLSGPFEMQYGRHRQR</sequence>
<feature type="compositionally biased region" description="Acidic residues" evidence="1">
    <location>
        <begin position="83"/>
        <end position="95"/>
    </location>
</feature>
<dbReference type="PANTHER" id="PTHR47080">
    <property type="entry name" value="CHROMOSOME 16 OPEN READING FRAME 96"/>
    <property type="match status" value="1"/>
</dbReference>
<dbReference type="InterPro" id="IPR032013">
    <property type="entry name" value="DUF4795"/>
</dbReference>
<feature type="compositionally biased region" description="Basic and acidic residues" evidence="1">
    <location>
        <begin position="96"/>
        <end position="110"/>
    </location>
</feature>
<dbReference type="Pfam" id="PF16043">
    <property type="entry name" value="DUF4795"/>
    <property type="match status" value="1"/>
</dbReference>
<dbReference type="InParanoid" id="A0A4W3GBU9"/>
<dbReference type="AlphaFoldDB" id="A0A4W3GBU9"/>
<organism evidence="3 4">
    <name type="scientific">Callorhinchus milii</name>
    <name type="common">Ghost shark</name>
    <dbReference type="NCBI Taxonomy" id="7868"/>
    <lineage>
        <taxon>Eukaryota</taxon>
        <taxon>Metazoa</taxon>
        <taxon>Chordata</taxon>
        <taxon>Craniata</taxon>
        <taxon>Vertebrata</taxon>
        <taxon>Chondrichthyes</taxon>
        <taxon>Holocephali</taxon>
        <taxon>Chimaeriformes</taxon>
        <taxon>Callorhinchidae</taxon>
        <taxon>Callorhinchus</taxon>
    </lineage>
</organism>
<dbReference type="Ensembl" id="ENSCMIT00000000074.1">
    <property type="protein sequence ID" value="ENSCMIP00000000050.1"/>
    <property type="gene ID" value="ENSCMIG00000000060.1"/>
</dbReference>
<evidence type="ECO:0000313" key="4">
    <source>
        <dbReference type="Proteomes" id="UP000314986"/>
    </source>
</evidence>
<reference evidence="3" key="4">
    <citation type="submission" date="2025-08" db="UniProtKB">
        <authorList>
            <consortium name="Ensembl"/>
        </authorList>
    </citation>
    <scope>IDENTIFICATION</scope>
</reference>
<feature type="compositionally biased region" description="Basic and acidic residues" evidence="1">
    <location>
        <begin position="32"/>
        <end position="69"/>
    </location>
</feature>
<evidence type="ECO:0000259" key="2">
    <source>
        <dbReference type="Pfam" id="PF16043"/>
    </source>
</evidence>
<dbReference type="STRING" id="7868.ENSCMIP00000000050"/>
<dbReference type="GeneTree" id="ENSGT00940000161294"/>
<keyword evidence="4" id="KW-1185">Reference proteome</keyword>
<dbReference type="OMA" id="NREHLQM"/>
<reference evidence="4" key="2">
    <citation type="journal article" date="2007" name="PLoS Biol.">
        <title>Survey sequencing and comparative analysis of the elephant shark (Callorhinchus milii) genome.</title>
        <authorList>
            <person name="Venkatesh B."/>
            <person name="Kirkness E.F."/>
            <person name="Loh Y.H."/>
            <person name="Halpern A.L."/>
            <person name="Lee A.P."/>
            <person name="Johnson J."/>
            <person name="Dandona N."/>
            <person name="Viswanathan L.D."/>
            <person name="Tay A."/>
            <person name="Venter J.C."/>
            <person name="Strausberg R.L."/>
            <person name="Brenner S."/>
        </authorList>
    </citation>
    <scope>NUCLEOTIDE SEQUENCE [LARGE SCALE GENOMIC DNA]</scope>
</reference>
<evidence type="ECO:0000313" key="3">
    <source>
        <dbReference type="Ensembl" id="ENSCMIP00000000050.1"/>
    </source>
</evidence>
<dbReference type="PANTHER" id="PTHR47080:SF2">
    <property type="entry name" value="GLUTAMINE-RICH PROTEIN 2"/>
    <property type="match status" value="1"/>
</dbReference>
<reference evidence="4" key="3">
    <citation type="journal article" date="2014" name="Nature">
        <title>Elephant shark genome provides unique insights into gnathostome evolution.</title>
        <authorList>
            <consortium name="International Elephant Shark Genome Sequencing Consortium"/>
            <person name="Venkatesh B."/>
            <person name="Lee A.P."/>
            <person name="Ravi V."/>
            <person name="Maurya A.K."/>
            <person name="Lian M.M."/>
            <person name="Swann J.B."/>
            <person name="Ohta Y."/>
            <person name="Flajnik M.F."/>
            <person name="Sutoh Y."/>
            <person name="Kasahara M."/>
            <person name="Hoon S."/>
            <person name="Gangu V."/>
            <person name="Roy S.W."/>
            <person name="Irimia M."/>
            <person name="Korzh V."/>
            <person name="Kondrychyn I."/>
            <person name="Lim Z.W."/>
            <person name="Tay B.H."/>
            <person name="Tohari S."/>
            <person name="Kong K.W."/>
            <person name="Ho S."/>
            <person name="Lorente-Galdos B."/>
            <person name="Quilez J."/>
            <person name="Marques-Bonet T."/>
            <person name="Raney B.J."/>
            <person name="Ingham P.W."/>
            <person name="Tay A."/>
            <person name="Hillier L.W."/>
            <person name="Minx P."/>
            <person name="Boehm T."/>
            <person name="Wilson R.K."/>
            <person name="Brenner S."/>
            <person name="Warren W.C."/>
        </authorList>
    </citation>
    <scope>NUCLEOTIDE SEQUENCE [LARGE SCALE GENOMIC DNA]</scope>
</reference>
<feature type="region of interest" description="Disordered" evidence="1">
    <location>
        <begin position="32"/>
        <end position="110"/>
    </location>
</feature>
<name>A0A4W3GBU9_CALMI</name>
<dbReference type="Proteomes" id="UP000314986">
    <property type="component" value="Unassembled WGS sequence"/>
</dbReference>
<feature type="domain" description="DUF4795" evidence="2">
    <location>
        <begin position="222"/>
        <end position="393"/>
    </location>
</feature>
<evidence type="ECO:0000256" key="1">
    <source>
        <dbReference type="SAM" id="MobiDB-lite"/>
    </source>
</evidence>
<reference evidence="3" key="5">
    <citation type="submission" date="2025-09" db="UniProtKB">
        <authorList>
            <consortium name="Ensembl"/>
        </authorList>
    </citation>
    <scope>IDENTIFICATION</scope>
</reference>
<proteinExistence type="predicted"/>